<dbReference type="Pfam" id="PF04304">
    <property type="entry name" value="DUF454"/>
    <property type="match status" value="1"/>
</dbReference>
<accession>A0A840SMG5</accession>
<evidence type="ECO:0008006" key="4">
    <source>
        <dbReference type="Google" id="ProtNLM"/>
    </source>
</evidence>
<evidence type="ECO:0000256" key="1">
    <source>
        <dbReference type="SAM" id="Phobius"/>
    </source>
</evidence>
<dbReference type="AlphaFoldDB" id="A0A840SMG5"/>
<evidence type="ECO:0000313" key="3">
    <source>
        <dbReference type="Proteomes" id="UP000549457"/>
    </source>
</evidence>
<gene>
    <name evidence="2" type="ORF">HNP73_001369</name>
</gene>
<proteinExistence type="predicted"/>
<dbReference type="InterPro" id="IPR007401">
    <property type="entry name" value="DUF454"/>
</dbReference>
<sequence length="129" mass="13862">MKRGGRIEGSRIVRGFFLGLGLGFTALGLVGVVLPVLPTTPFLILAVACFARSSKRLERRLLDHPQVGPPLRAWRERGAIPVRAKRMALFGTSLGFVIFLATGHHGWGLTAAVALLMLAGVAFVFSRPS</sequence>
<keyword evidence="1" id="KW-0812">Transmembrane</keyword>
<feature type="transmembrane region" description="Helical" evidence="1">
    <location>
        <begin position="107"/>
        <end position="125"/>
    </location>
</feature>
<dbReference type="PIRSF" id="PIRSF016789">
    <property type="entry name" value="DUF454"/>
    <property type="match status" value="1"/>
</dbReference>
<reference evidence="2 3" key="1">
    <citation type="submission" date="2020-08" db="EMBL/GenBank/DDBJ databases">
        <title>Genomic Encyclopedia of Type Strains, Phase IV (KMG-IV): sequencing the most valuable type-strain genomes for metagenomic binning, comparative biology and taxonomic classification.</title>
        <authorList>
            <person name="Goeker M."/>
        </authorList>
    </citation>
    <scope>NUCLEOTIDE SEQUENCE [LARGE SCALE GENOMIC DNA]</scope>
    <source>
        <strain evidence="2 3">DSM 101730</strain>
    </source>
</reference>
<dbReference type="EMBL" id="JACHFM010000001">
    <property type="protein sequence ID" value="MBB5221448.1"/>
    <property type="molecule type" value="Genomic_DNA"/>
</dbReference>
<feature type="transmembrane region" description="Helical" evidence="1">
    <location>
        <begin position="12"/>
        <end position="30"/>
    </location>
</feature>
<dbReference type="GO" id="GO:0005886">
    <property type="term" value="C:plasma membrane"/>
    <property type="evidence" value="ECO:0007669"/>
    <property type="project" value="TreeGrafter"/>
</dbReference>
<keyword evidence="1" id="KW-0472">Membrane</keyword>
<comment type="caution">
    <text evidence="2">The sequence shown here is derived from an EMBL/GenBank/DDBJ whole genome shotgun (WGS) entry which is preliminary data.</text>
</comment>
<keyword evidence="3" id="KW-1185">Reference proteome</keyword>
<evidence type="ECO:0000313" key="2">
    <source>
        <dbReference type="EMBL" id="MBB5221448.1"/>
    </source>
</evidence>
<dbReference type="Proteomes" id="UP000549457">
    <property type="component" value="Unassembled WGS sequence"/>
</dbReference>
<name>A0A840SMG5_9RHOB</name>
<dbReference type="PANTHER" id="PTHR35813:SF1">
    <property type="entry name" value="INNER MEMBRANE PROTEIN YBAN"/>
    <property type="match status" value="1"/>
</dbReference>
<keyword evidence="1" id="KW-1133">Transmembrane helix</keyword>
<dbReference type="PANTHER" id="PTHR35813">
    <property type="entry name" value="INNER MEMBRANE PROTEIN YBAN"/>
    <property type="match status" value="1"/>
</dbReference>
<dbReference type="RefSeq" id="WP_184147812.1">
    <property type="nucleotide sequence ID" value="NZ_JACHFM010000001.1"/>
</dbReference>
<organism evidence="2 3">
    <name type="scientific">Amaricoccus macauensis</name>
    <dbReference type="NCBI Taxonomy" id="57001"/>
    <lineage>
        <taxon>Bacteria</taxon>
        <taxon>Pseudomonadati</taxon>
        <taxon>Pseudomonadota</taxon>
        <taxon>Alphaproteobacteria</taxon>
        <taxon>Rhodobacterales</taxon>
        <taxon>Paracoccaceae</taxon>
        <taxon>Amaricoccus</taxon>
    </lineage>
</organism>
<protein>
    <recommendedName>
        <fullName evidence="4">DUF454 domain-containing protein</fullName>
    </recommendedName>
</protein>